<dbReference type="InterPro" id="IPR013525">
    <property type="entry name" value="ABC2_TM"/>
</dbReference>
<feature type="transmembrane region" description="Helical" evidence="10">
    <location>
        <begin position="514"/>
        <end position="537"/>
    </location>
</feature>
<reference evidence="12" key="2">
    <citation type="journal article" date="2023" name="IMA Fungus">
        <title>Comparative genomic study of the Penicillium genus elucidates a diverse pangenome and 15 lateral gene transfer events.</title>
        <authorList>
            <person name="Petersen C."/>
            <person name="Sorensen T."/>
            <person name="Nielsen M.R."/>
            <person name="Sondergaard T.E."/>
            <person name="Sorensen J.L."/>
            <person name="Fitzpatrick D.A."/>
            <person name="Frisvad J.C."/>
            <person name="Nielsen K.L."/>
        </authorList>
    </citation>
    <scope>NUCLEOTIDE SEQUENCE</scope>
    <source>
        <strain evidence="12">IBT 34128</strain>
    </source>
</reference>
<feature type="compositionally biased region" description="Basic and acidic residues" evidence="9">
    <location>
        <begin position="39"/>
        <end position="53"/>
    </location>
</feature>
<comment type="caution">
    <text evidence="12">The sequence shown here is derived from an EMBL/GenBank/DDBJ whole genome shotgun (WGS) entry which is preliminary data.</text>
</comment>
<feature type="transmembrane region" description="Helical" evidence="10">
    <location>
        <begin position="627"/>
        <end position="648"/>
    </location>
</feature>
<evidence type="ECO:0000259" key="11">
    <source>
        <dbReference type="PROSITE" id="PS50893"/>
    </source>
</evidence>
<dbReference type="SMART" id="SM00382">
    <property type="entry name" value="AAA"/>
    <property type="match status" value="2"/>
</dbReference>
<evidence type="ECO:0000256" key="4">
    <source>
        <dbReference type="ARBA" id="ARBA00022692"/>
    </source>
</evidence>
<comment type="similarity">
    <text evidence="2">Belongs to the ABC transporter superfamily. ABCG family. PDR (TC 3.A.1.205) subfamily.</text>
</comment>
<dbReference type="InterPro" id="IPR034003">
    <property type="entry name" value="ABCG_PDR_2"/>
</dbReference>
<dbReference type="EMBL" id="JAPMSZ010000009">
    <property type="protein sequence ID" value="KAJ5091732.1"/>
    <property type="molecule type" value="Genomic_DNA"/>
</dbReference>
<dbReference type="PROSITE" id="PS00211">
    <property type="entry name" value="ABC_TRANSPORTER_1"/>
    <property type="match status" value="1"/>
</dbReference>
<feature type="transmembrane region" description="Helical" evidence="10">
    <location>
        <begin position="591"/>
        <end position="615"/>
    </location>
</feature>
<dbReference type="Gene3D" id="3.40.50.300">
    <property type="entry name" value="P-loop containing nucleotide triphosphate hydrolases"/>
    <property type="match status" value="2"/>
</dbReference>
<evidence type="ECO:0000256" key="8">
    <source>
        <dbReference type="ARBA" id="ARBA00023136"/>
    </source>
</evidence>
<evidence type="ECO:0000256" key="9">
    <source>
        <dbReference type="SAM" id="MobiDB-lite"/>
    </source>
</evidence>
<dbReference type="Pfam" id="PF01061">
    <property type="entry name" value="ABC2_membrane"/>
    <property type="match status" value="2"/>
</dbReference>
<feature type="transmembrane region" description="Helical" evidence="10">
    <location>
        <begin position="1296"/>
        <end position="1320"/>
    </location>
</feature>
<proteinExistence type="inferred from homology"/>
<keyword evidence="5" id="KW-0547">Nucleotide-binding</keyword>
<dbReference type="InterPro" id="IPR029481">
    <property type="entry name" value="ABC_trans_N"/>
</dbReference>
<dbReference type="InterPro" id="IPR003593">
    <property type="entry name" value="AAA+_ATPase"/>
</dbReference>
<name>A0A9W9F196_9EURO</name>
<dbReference type="InterPro" id="IPR003439">
    <property type="entry name" value="ABC_transporter-like_ATP-bd"/>
</dbReference>
<dbReference type="InterPro" id="IPR034001">
    <property type="entry name" value="ABCG_PDR_1"/>
</dbReference>
<dbReference type="GO" id="GO:0016887">
    <property type="term" value="F:ATP hydrolysis activity"/>
    <property type="evidence" value="ECO:0007669"/>
    <property type="project" value="InterPro"/>
</dbReference>
<dbReference type="OrthoDB" id="245989at2759"/>
<evidence type="ECO:0000313" key="12">
    <source>
        <dbReference type="EMBL" id="KAJ5091732.1"/>
    </source>
</evidence>
<dbReference type="Pfam" id="PF00005">
    <property type="entry name" value="ABC_tran"/>
    <property type="match status" value="2"/>
</dbReference>
<dbReference type="FunFam" id="3.40.50.300:FF:000054">
    <property type="entry name" value="ABC multidrug transporter atrF"/>
    <property type="match status" value="1"/>
</dbReference>
<evidence type="ECO:0000256" key="10">
    <source>
        <dbReference type="SAM" id="Phobius"/>
    </source>
</evidence>
<feature type="transmembrane region" description="Helical" evidence="10">
    <location>
        <begin position="1253"/>
        <end position="1284"/>
    </location>
</feature>
<feature type="transmembrane region" description="Helical" evidence="10">
    <location>
        <begin position="1448"/>
        <end position="1469"/>
    </location>
</feature>
<dbReference type="GO" id="GO:0005524">
    <property type="term" value="F:ATP binding"/>
    <property type="evidence" value="ECO:0007669"/>
    <property type="project" value="UniProtKB-KW"/>
</dbReference>
<feature type="domain" description="ABC transporter" evidence="11">
    <location>
        <begin position="152"/>
        <end position="404"/>
    </location>
</feature>
<dbReference type="GO" id="GO:0016020">
    <property type="term" value="C:membrane"/>
    <property type="evidence" value="ECO:0007669"/>
    <property type="project" value="UniProtKB-SubCell"/>
</dbReference>
<dbReference type="GO" id="GO:0140359">
    <property type="term" value="F:ABC-type transporter activity"/>
    <property type="evidence" value="ECO:0007669"/>
    <property type="project" value="InterPro"/>
</dbReference>
<keyword evidence="4 10" id="KW-0812">Transmembrane</keyword>
<dbReference type="RefSeq" id="XP_056509929.1">
    <property type="nucleotide sequence ID" value="XM_056657129.1"/>
</dbReference>
<feature type="transmembrane region" description="Helical" evidence="10">
    <location>
        <begin position="1182"/>
        <end position="1202"/>
    </location>
</feature>
<comment type="subcellular location">
    <subcellularLocation>
        <location evidence="1">Membrane</location>
        <topology evidence="1">Multi-pass membrane protein</topology>
    </subcellularLocation>
</comment>
<feature type="region of interest" description="Disordered" evidence="9">
    <location>
        <begin position="812"/>
        <end position="835"/>
    </location>
</feature>
<evidence type="ECO:0000313" key="13">
    <source>
        <dbReference type="Proteomes" id="UP001141434"/>
    </source>
</evidence>
<sequence>MAQQDEDRETNPPSSSQHDMERGSQSNHEATPETEEDGRELFEQMRPEDRAELSRIASNFPRHRATDSGVGMGGMERIDTLEDVELGDPVLNPTSDQFDHYKWARMMLKLMDEEGVPLRKSTGVVFENLNISGSGSALQYQNNVGSVLLAPFRPQEYLACGRCVPQKQILRNFDGVLKSGELLIVLGRPGSGCSTFLKSLSGELHGLKVGKGSDIQYNGIPMEKMHKEFKGEVLYNQEVDKHFPHLTVGQTLGFAAAARTPENRLNGISRARYAKHITQVAMAVLGLSHTYNTKVGDDYIRGVSGGERKRVSIAEMALSGAPVGAWDNSTRGLDSASALEFAKSLRVSANLTGSCHAVAIYQASQAIYDVFNKAIVLYEGREIFFGPCSQARDYFVDMGWECPPRQTTGDFLTSVTNPQERTSRDGMENKVPRTPDEFEEYWKKSPQYAALRKEVAQYREEYPLGGAAGKDFGETKRQRQAKHVRPKSPYVISIPMQVRLCVKRAYQRIWNDKPATLTTVIGRIVMSLIIGSIYFGTPNASAGFQSKGAALFFSVLMNALISITEINSLYDQRPIIEKQASYAFVHPFTEALGGIVADIPVKFVSAVVFNIIFYFLASLRYEPSQFFIFFLFTFLSTLAMSGVFRTLAASTKTLAQAMSMAGVLVLAIIIYTGFVITVPEMSSIPWFSWIRWINPVFYTFEALIANEFHGRRFACSQYIPAYADLSGNSFICAVRGAVAGEQTVSGDAYIETQYTYTYAHEWRNLGILIGFWIFFMALYLIASELNSATSSKAEYLVFRRGHVPAHLRHLEKAQGSTGSAEVSQAPKESEGERNTSVIPSQHDIFTWRNVCYDIPVKGGQRRLLDNVSGWVKPGTLTALMGVSGAGKTTLLDVLAKRVSIGVVTGDMLVNGKPLDASFQRKTGYVQQQDLHLPTNTVREALRFSAILRQPSTVSKKEKHQYVEEVIDMLGMQDFADAIIGTPGEGLNVEQRKLLTIGVELAAKPALLIFLDEPTSGLDSQSSWAICSFLRKLAGHGQAVLSTIHQPSALLFQQFDRLLFLAKGGKTVYFGEIGEQSRILLDYFEENGARVCGSSENPAEYMLEIIGAGASGKATKDWSQVWNNSQQTKGIQAEIDRIHQERASTANTEEGEAQHSEYAMPFRSQLWHVTHRSFQGFWREPSYVWAKLLLGTLSSIFIGFTFFKPDSSLQGFQDVLFSAFMLTSIFSTLVQQIMPKFVVQRSLYEVRERPSKAYSWAAFLIANVIIEIPYQVLVGVIAWASYYYPVYGAAQASQRQGLMLLFVVQFYIFTSTFASLVISALPDAETGGTIATLMFIMTLTFNGVMQPPSALPGFWIFMYRASPLTYLISGITATGLHGRQIHCAGAELSVFDPPTGLSCGAYLNRYVQAAGGQLYNPNATSGCEYCQLRNADQYLAASNIFYNERWRNFGLGWVYIGFNVCGTVLLYYMFRVKHYNPTSLVRGICRGASFVCRVFKRRSGQTPKGKEADNGRLV</sequence>
<feature type="region of interest" description="Disordered" evidence="9">
    <location>
        <begin position="409"/>
        <end position="432"/>
    </location>
</feature>
<dbReference type="Pfam" id="PF06422">
    <property type="entry name" value="PDR_CDR"/>
    <property type="match status" value="1"/>
</dbReference>
<dbReference type="InterPro" id="IPR027417">
    <property type="entry name" value="P-loop_NTPase"/>
</dbReference>
<dbReference type="CDD" id="cd03232">
    <property type="entry name" value="ABCG_PDR_domain2"/>
    <property type="match status" value="1"/>
</dbReference>
<keyword evidence="13" id="KW-1185">Reference proteome</keyword>
<evidence type="ECO:0000256" key="5">
    <source>
        <dbReference type="ARBA" id="ARBA00022741"/>
    </source>
</evidence>
<organism evidence="12 13">
    <name type="scientific">Penicillium alfredii</name>
    <dbReference type="NCBI Taxonomy" id="1506179"/>
    <lineage>
        <taxon>Eukaryota</taxon>
        <taxon>Fungi</taxon>
        <taxon>Dikarya</taxon>
        <taxon>Ascomycota</taxon>
        <taxon>Pezizomycotina</taxon>
        <taxon>Eurotiomycetes</taxon>
        <taxon>Eurotiomycetidae</taxon>
        <taxon>Eurotiales</taxon>
        <taxon>Aspergillaceae</taxon>
        <taxon>Penicillium</taxon>
    </lineage>
</organism>
<dbReference type="PROSITE" id="PS50893">
    <property type="entry name" value="ABC_TRANSPORTER_2"/>
    <property type="match status" value="2"/>
</dbReference>
<keyword evidence="7 10" id="KW-1133">Transmembrane helix</keyword>
<evidence type="ECO:0000256" key="3">
    <source>
        <dbReference type="ARBA" id="ARBA00022448"/>
    </source>
</evidence>
<dbReference type="InterPro" id="IPR017871">
    <property type="entry name" value="ABC_transporter-like_CS"/>
</dbReference>
<reference evidence="12" key="1">
    <citation type="submission" date="2022-11" db="EMBL/GenBank/DDBJ databases">
        <authorList>
            <person name="Petersen C."/>
        </authorList>
    </citation>
    <scope>NUCLEOTIDE SEQUENCE</scope>
    <source>
        <strain evidence="12">IBT 34128</strain>
    </source>
</reference>
<feature type="transmembrane region" description="Helical" evidence="10">
    <location>
        <begin position="1214"/>
        <end position="1233"/>
    </location>
</feature>
<evidence type="ECO:0000256" key="7">
    <source>
        <dbReference type="ARBA" id="ARBA00022989"/>
    </source>
</evidence>
<evidence type="ECO:0000256" key="1">
    <source>
        <dbReference type="ARBA" id="ARBA00004141"/>
    </source>
</evidence>
<feature type="domain" description="ABC transporter" evidence="11">
    <location>
        <begin position="845"/>
        <end position="1087"/>
    </location>
</feature>
<gene>
    <name evidence="12" type="ORF">NUU61_006602</name>
</gene>
<feature type="transmembrane region" description="Helical" evidence="10">
    <location>
        <begin position="765"/>
        <end position="782"/>
    </location>
</feature>
<feature type="transmembrane region" description="Helical" evidence="10">
    <location>
        <begin position="660"/>
        <end position="678"/>
    </location>
</feature>
<feature type="region of interest" description="Disordered" evidence="9">
    <location>
        <begin position="1"/>
        <end position="74"/>
    </location>
</feature>
<feature type="transmembrane region" description="Helical" evidence="10">
    <location>
        <begin position="549"/>
        <end position="570"/>
    </location>
</feature>
<dbReference type="Proteomes" id="UP001141434">
    <property type="component" value="Unassembled WGS sequence"/>
</dbReference>
<keyword evidence="6" id="KW-0067">ATP-binding</keyword>
<evidence type="ECO:0000256" key="6">
    <source>
        <dbReference type="ARBA" id="ARBA00022840"/>
    </source>
</evidence>
<dbReference type="GeneID" id="81396298"/>
<dbReference type="CDD" id="cd03233">
    <property type="entry name" value="ABCG_PDR_domain1"/>
    <property type="match status" value="1"/>
</dbReference>
<dbReference type="Pfam" id="PF14510">
    <property type="entry name" value="ABC_trans_N"/>
    <property type="match status" value="1"/>
</dbReference>
<feature type="compositionally biased region" description="Polar residues" evidence="9">
    <location>
        <begin position="409"/>
        <end position="420"/>
    </location>
</feature>
<dbReference type="SUPFAM" id="SSF52540">
    <property type="entry name" value="P-loop containing nucleoside triphosphate hydrolases"/>
    <property type="match status" value="2"/>
</dbReference>
<dbReference type="InterPro" id="IPR010929">
    <property type="entry name" value="PDR_CDR_ABC"/>
</dbReference>
<keyword evidence="3" id="KW-0813">Transport</keyword>
<dbReference type="PANTHER" id="PTHR19241">
    <property type="entry name" value="ATP-BINDING CASSETTE TRANSPORTER"/>
    <property type="match status" value="1"/>
</dbReference>
<feature type="compositionally biased region" description="Polar residues" evidence="9">
    <location>
        <begin position="11"/>
        <end position="29"/>
    </location>
</feature>
<feature type="compositionally biased region" description="Basic and acidic residues" evidence="9">
    <location>
        <begin position="421"/>
        <end position="432"/>
    </location>
</feature>
<protein>
    <recommendedName>
        <fullName evidence="11">ABC transporter domain-containing protein</fullName>
    </recommendedName>
</protein>
<keyword evidence="8 10" id="KW-0472">Membrane</keyword>
<accession>A0A9W9F196</accession>
<evidence type="ECO:0000256" key="2">
    <source>
        <dbReference type="ARBA" id="ARBA00006012"/>
    </source>
</evidence>